<accession>A0A9D3YJA5</accession>
<evidence type="ECO:0000256" key="2">
    <source>
        <dbReference type="SAM" id="Phobius"/>
    </source>
</evidence>
<keyword evidence="4" id="KW-1185">Reference proteome</keyword>
<name>A0A9D3YJA5_DREPO</name>
<proteinExistence type="predicted"/>
<keyword evidence="2" id="KW-0472">Membrane</keyword>
<feature type="compositionally biased region" description="Basic residues" evidence="1">
    <location>
        <begin position="119"/>
        <end position="128"/>
    </location>
</feature>
<keyword evidence="2" id="KW-0812">Transmembrane</keyword>
<reference evidence="3" key="2">
    <citation type="submission" date="2020-11" db="EMBL/GenBank/DDBJ databases">
        <authorList>
            <person name="McCartney M.A."/>
            <person name="Auch B."/>
            <person name="Kono T."/>
            <person name="Mallez S."/>
            <person name="Becker A."/>
            <person name="Gohl D.M."/>
            <person name="Silverstein K.A.T."/>
            <person name="Koren S."/>
            <person name="Bechman K.B."/>
            <person name="Herman A."/>
            <person name="Abrahante J.E."/>
            <person name="Garbe J."/>
        </authorList>
    </citation>
    <scope>NUCLEOTIDE SEQUENCE</scope>
    <source>
        <strain evidence="3">Duluth1</strain>
        <tissue evidence="3">Whole animal</tissue>
    </source>
</reference>
<sequence>MALDSNDAILIGIIVTIVIIGLAGGITLVVFICMKWADHRKRLALAQPLPSRQRSRRRRIRVRHSSETIHIEEPPPYIETETDPPPPYSVVGTPATNSRRDGNTRGSQTGGLSPLPRHILSHSGRRRTSVFGSHLNTGTTNSPLATPASSMFRSSIFGTREHSASSNIRSVHMVHFESSANRIDAHSDVSYEVNTCHPITNISEVG</sequence>
<feature type="transmembrane region" description="Helical" evidence="2">
    <location>
        <begin position="12"/>
        <end position="33"/>
    </location>
</feature>
<feature type="compositionally biased region" description="Basic and acidic residues" evidence="1">
    <location>
        <begin position="64"/>
        <end position="73"/>
    </location>
</feature>
<organism evidence="3 4">
    <name type="scientific">Dreissena polymorpha</name>
    <name type="common">Zebra mussel</name>
    <name type="synonym">Mytilus polymorpha</name>
    <dbReference type="NCBI Taxonomy" id="45954"/>
    <lineage>
        <taxon>Eukaryota</taxon>
        <taxon>Metazoa</taxon>
        <taxon>Spiralia</taxon>
        <taxon>Lophotrochozoa</taxon>
        <taxon>Mollusca</taxon>
        <taxon>Bivalvia</taxon>
        <taxon>Autobranchia</taxon>
        <taxon>Heteroconchia</taxon>
        <taxon>Euheterodonta</taxon>
        <taxon>Imparidentia</taxon>
        <taxon>Neoheterodontei</taxon>
        <taxon>Myida</taxon>
        <taxon>Dreissenoidea</taxon>
        <taxon>Dreissenidae</taxon>
        <taxon>Dreissena</taxon>
    </lineage>
</organism>
<feature type="compositionally biased region" description="Basic residues" evidence="1">
    <location>
        <begin position="53"/>
        <end position="63"/>
    </location>
</feature>
<feature type="compositionally biased region" description="Polar residues" evidence="1">
    <location>
        <begin position="130"/>
        <end position="146"/>
    </location>
</feature>
<dbReference type="OrthoDB" id="10593673at2759"/>
<reference evidence="3" key="1">
    <citation type="journal article" date="2019" name="bioRxiv">
        <title>The Genome of the Zebra Mussel, Dreissena polymorpha: A Resource for Invasive Species Research.</title>
        <authorList>
            <person name="McCartney M.A."/>
            <person name="Auch B."/>
            <person name="Kono T."/>
            <person name="Mallez S."/>
            <person name="Zhang Y."/>
            <person name="Obille A."/>
            <person name="Becker A."/>
            <person name="Abrahante J.E."/>
            <person name="Garbe J."/>
            <person name="Badalamenti J.P."/>
            <person name="Herman A."/>
            <person name="Mangelson H."/>
            <person name="Liachko I."/>
            <person name="Sullivan S."/>
            <person name="Sone E.D."/>
            <person name="Koren S."/>
            <person name="Silverstein K.A.T."/>
            <person name="Beckman K.B."/>
            <person name="Gohl D.M."/>
        </authorList>
    </citation>
    <scope>NUCLEOTIDE SEQUENCE</scope>
    <source>
        <strain evidence="3">Duluth1</strain>
        <tissue evidence="3">Whole animal</tissue>
    </source>
</reference>
<comment type="caution">
    <text evidence="3">The sequence shown here is derived from an EMBL/GenBank/DDBJ whole genome shotgun (WGS) entry which is preliminary data.</text>
</comment>
<evidence type="ECO:0000313" key="4">
    <source>
        <dbReference type="Proteomes" id="UP000828390"/>
    </source>
</evidence>
<dbReference type="EMBL" id="JAIWYP010000015">
    <property type="protein sequence ID" value="KAH3699506.1"/>
    <property type="molecule type" value="Genomic_DNA"/>
</dbReference>
<evidence type="ECO:0000313" key="3">
    <source>
        <dbReference type="EMBL" id="KAH3699506.1"/>
    </source>
</evidence>
<feature type="region of interest" description="Disordered" evidence="1">
    <location>
        <begin position="49"/>
        <end position="146"/>
    </location>
</feature>
<gene>
    <name evidence="3" type="ORF">DPMN_074462</name>
</gene>
<evidence type="ECO:0000256" key="1">
    <source>
        <dbReference type="SAM" id="MobiDB-lite"/>
    </source>
</evidence>
<dbReference type="AlphaFoldDB" id="A0A9D3YJA5"/>
<dbReference type="Proteomes" id="UP000828390">
    <property type="component" value="Unassembled WGS sequence"/>
</dbReference>
<protein>
    <submittedName>
        <fullName evidence="3">Uncharacterized protein</fullName>
    </submittedName>
</protein>
<keyword evidence="2" id="KW-1133">Transmembrane helix</keyword>